<comment type="caution">
    <text evidence="1">The sequence shown here is derived from an EMBL/GenBank/DDBJ whole genome shotgun (WGS) entry which is preliminary data.</text>
</comment>
<reference evidence="1" key="1">
    <citation type="submission" date="2013-08" db="EMBL/GenBank/DDBJ databases">
        <authorList>
            <person name="Mendez C."/>
            <person name="Richter M."/>
            <person name="Ferrer M."/>
            <person name="Sanchez J."/>
        </authorList>
    </citation>
    <scope>NUCLEOTIDE SEQUENCE</scope>
</reference>
<gene>
    <name evidence="1" type="ORF">B1A_17630</name>
</gene>
<organism evidence="1">
    <name type="scientific">mine drainage metagenome</name>
    <dbReference type="NCBI Taxonomy" id="410659"/>
    <lineage>
        <taxon>unclassified sequences</taxon>
        <taxon>metagenomes</taxon>
        <taxon>ecological metagenomes</taxon>
    </lineage>
</organism>
<name>T1A634_9ZZZZ</name>
<sequence length="95" mass="10849">ECELSDITLHWMSTKAVFRGLRLNQDKIPAIRWNDALGVIHNSWSIVPWGLPEARKIPSGSVLASSVGMRLQYEPNYTPRNLDERVSLMQFVKVI</sequence>
<dbReference type="EMBL" id="AUZX01012968">
    <property type="protein sequence ID" value="EQD37325.1"/>
    <property type="molecule type" value="Genomic_DNA"/>
</dbReference>
<proteinExistence type="predicted"/>
<reference evidence="1" key="2">
    <citation type="journal article" date="2014" name="ISME J.">
        <title>Microbial stratification in low pH oxic and suboxic macroscopic growths along an acid mine drainage.</title>
        <authorList>
            <person name="Mendez-Garcia C."/>
            <person name="Mesa V."/>
            <person name="Sprenger R.R."/>
            <person name="Richter M."/>
            <person name="Diez M.S."/>
            <person name="Solano J."/>
            <person name="Bargiela R."/>
            <person name="Golyshina O.V."/>
            <person name="Manteca A."/>
            <person name="Ramos J.L."/>
            <person name="Gallego J.R."/>
            <person name="Llorente I."/>
            <person name="Martins Dos Santos V.A."/>
            <person name="Jensen O.N."/>
            <person name="Pelaez A.I."/>
            <person name="Sanchez J."/>
            <person name="Ferrer M."/>
        </authorList>
    </citation>
    <scope>NUCLEOTIDE SEQUENCE</scope>
</reference>
<dbReference type="AlphaFoldDB" id="T1A634"/>
<protein>
    <submittedName>
        <fullName evidence="1">Uncharacterized protein</fullName>
    </submittedName>
</protein>
<accession>T1A634</accession>
<evidence type="ECO:0000313" key="1">
    <source>
        <dbReference type="EMBL" id="EQD37325.1"/>
    </source>
</evidence>
<feature type="non-terminal residue" evidence="1">
    <location>
        <position position="1"/>
    </location>
</feature>